<proteinExistence type="predicted"/>
<keyword evidence="1" id="KW-0812">Transmembrane</keyword>
<keyword evidence="1" id="KW-0472">Membrane</keyword>
<name>A0A914CYI1_9BILA</name>
<accession>A0A914CYI1</accession>
<organism evidence="2 3">
    <name type="scientific">Acrobeloides nanus</name>
    <dbReference type="NCBI Taxonomy" id="290746"/>
    <lineage>
        <taxon>Eukaryota</taxon>
        <taxon>Metazoa</taxon>
        <taxon>Ecdysozoa</taxon>
        <taxon>Nematoda</taxon>
        <taxon>Chromadorea</taxon>
        <taxon>Rhabditida</taxon>
        <taxon>Tylenchina</taxon>
        <taxon>Cephalobomorpha</taxon>
        <taxon>Cephaloboidea</taxon>
        <taxon>Cephalobidae</taxon>
        <taxon>Acrobeloides</taxon>
    </lineage>
</organism>
<evidence type="ECO:0000256" key="1">
    <source>
        <dbReference type="SAM" id="Phobius"/>
    </source>
</evidence>
<feature type="transmembrane region" description="Helical" evidence="1">
    <location>
        <begin position="356"/>
        <end position="374"/>
    </location>
</feature>
<keyword evidence="1" id="KW-1133">Transmembrane helix</keyword>
<dbReference type="AlphaFoldDB" id="A0A914CYI1"/>
<sequence length="384" mass="43065">MDNTTAFLKANASSLTDNQMDSVAVNILGIVGKLATNLEAAFKNPLQSDLNAALAYEKANYNNLFTYLPNDPSQIRYVGEMTQAEWAQQAVFLQQKALGKQLIASMNNMMDALEQALIQRMLASGQSSGTLSYTVNGVSLVISVGKPGDVFKNPLDCNDWTILDLHSFETPQWNHTILLQFQPIEGCQINEDIWIFAAFQRLPGPLPQDNDWSFKIEDRQFSTYKFVPTELLRNRTGRFFIGLGITAVNNTDNTTIIVDYNNFTAAPVNWKFTHDIPIDINYALKATRKGGFYYSPDPVDMFDATGLTNIEAVGDSLVEFSTTHLTTFSAGLFTPEIPPDFNYQYLVAMYPRNAELILIILLLMLFTCFIYLLITICEQNDVSE</sequence>
<keyword evidence="2" id="KW-1185">Reference proteome</keyword>
<dbReference type="WBParaSite" id="ACRNAN_scaffold16337.g29267.t1">
    <property type="protein sequence ID" value="ACRNAN_scaffold16337.g29267.t1"/>
    <property type="gene ID" value="ACRNAN_scaffold16337.g29267"/>
</dbReference>
<evidence type="ECO:0000313" key="3">
    <source>
        <dbReference type="WBParaSite" id="ACRNAN_scaffold16337.g29267.t1"/>
    </source>
</evidence>
<dbReference type="Proteomes" id="UP000887540">
    <property type="component" value="Unplaced"/>
</dbReference>
<reference evidence="3" key="1">
    <citation type="submission" date="2022-11" db="UniProtKB">
        <authorList>
            <consortium name="WormBaseParasite"/>
        </authorList>
    </citation>
    <scope>IDENTIFICATION</scope>
</reference>
<protein>
    <submittedName>
        <fullName evidence="3">Uncharacterized protein</fullName>
    </submittedName>
</protein>
<evidence type="ECO:0000313" key="2">
    <source>
        <dbReference type="Proteomes" id="UP000887540"/>
    </source>
</evidence>